<comment type="caution">
    <text evidence="16">The sequence shown here is derived from an EMBL/GenBank/DDBJ whole genome shotgun (WGS) entry which is preliminary data.</text>
</comment>
<evidence type="ECO:0000313" key="17">
    <source>
        <dbReference type="Proteomes" id="UP000502823"/>
    </source>
</evidence>
<keyword evidence="17" id="KW-1185">Reference proteome</keyword>
<dbReference type="PANTHER" id="PTHR31761">
    <property type="entry name" value="GROWTH ARREST AND DNA DAMAGE-INDUCIBLE PROTEINS-INTERACTING PROTEIN 1 GADD45GIP1"/>
    <property type="match status" value="1"/>
</dbReference>
<dbReference type="Pfam" id="PF10147">
    <property type="entry name" value="CR6_interact"/>
    <property type="match status" value="1"/>
</dbReference>
<dbReference type="GO" id="GO:0005840">
    <property type="term" value="C:ribosome"/>
    <property type="evidence" value="ECO:0007669"/>
    <property type="project" value="UniProtKB-KW"/>
</dbReference>
<dbReference type="GO" id="GO:0005634">
    <property type="term" value="C:nucleus"/>
    <property type="evidence" value="ECO:0007669"/>
    <property type="project" value="UniProtKB-SubCell"/>
</dbReference>
<accession>A0A6L2P7Z3</accession>
<dbReference type="Proteomes" id="UP000502823">
    <property type="component" value="Unassembled WGS sequence"/>
</dbReference>
<sequence length="304" mass="35627">MLVTLIGKEMAGVVKCVGRHVHRQFIRGGVCLENVRVGHSVFQRIDQDIKCLKTQAVDTALIEEASAASNEHDDDTAAKIEEEIERKRNKSRLNAQHRNLVHGKMPYSEPIAWYHETVKYKRKMYGRYGHASGVLPGIMWPTREELEEIKEYESVAYPYTIQELMARVEEKKTEEQELLKAREEDLLKKYAKLEQWKNDVRDNAAKKLAAMEAAKAKKDRLVEEVRRHFGFKIDPRDERFKELLEQKEKEERKKAKEAKKKARQERITAKLEEQIRLMQEKERIETNDGQEKEIVETNNGLQKT</sequence>
<dbReference type="GO" id="GO:1990904">
    <property type="term" value="C:ribonucleoprotein complex"/>
    <property type="evidence" value="ECO:0007669"/>
    <property type="project" value="UniProtKB-KW"/>
</dbReference>
<dbReference type="GO" id="GO:0005739">
    <property type="term" value="C:mitochondrion"/>
    <property type="evidence" value="ECO:0007669"/>
    <property type="project" value="UniProtKB-SubCell"/>
</dbReference>
<name>A0A6L2P7Z3_COPFO</name>
<organism evidence="16 17">
    <name type="scientific">Coptotermes formosanus</name>
    <name type="common">Formosan subterranean termite</name>
    <dbReference type="NCBI Taxonomy" id="36987"/>
    <lineage>
        <taxon>Eukaryota</taxon>
        <taxon>Metazoa</taxon>
        <taxon>Ecdysozoa</taxon>
        <taxon>Arthropoda</taxon>
        <taxon>Hexapoda</taxon>
        <taxon>Insecta</taxon>
        <taxon>Pterygota</taxon>
        <taxon>Neoptera</taxon>
        <taxon>Polyneoptera</taxon>
        <taxon>Dictyoptera</taxon>
        <taxon>Blattodea</taxon>
        <taxon>Blattoidea</taxon>
        <taxon>Termitoidae</taxon>
        <taxon>Rhinotermitidae</taxon>
        <taxon>Coptotermes</taxon>
    </lineage>
</organism>
<dbReference type="InterPro" id="IPR043035">
    <property type="entry name" value="Ribosomal_mL64_sf"/>
</dbReference>
<evidence type="ECO:0000256" key="2">
    <source>
        <dbReference type="ARBA" id="ARBA00004173"/>
    </source>
</evidence>
<keyword evidence="6" id="KW-0496">Mitochondrion</keyword>
<keyword evidence="4" id="KW-0689">Ribosomal protein</keyword>
<dbReference type="AlphaFoldDB" id="A0A6L2P7Z3"/>
<dbReference type="InterPro" id="IPR018472">
    <property type="entry name" value="Ribosomal_mL64"/>
</dbReference>
<evidence type="ECO:0000256" key="15">
    <source>
        <dbReference type="SAM" id="MobiDB-lite"/>
    </source>
</evidence>
<keyword evidence="9" id="KW-0131">Cell cycle</keyword>
<dbReference type="InParanoid" id="A0A6L2P7Z3"/>
<evidence type="ECO:0000256" key="12">
    <source>
        <dbReference type="ARBA" id="ARBA00035485"/>
    </source>
</evidence>
<evidence type="ECO:0000256" key="6">
    <source>
        <dbReference type="ARBA" id="ARBA00023128"/>
    </source>
</evidence>
<dbReference type="EMBL" id="BLKM01006607">
    <property type="protein sequence ID" value="GFG28331.1"/>
    <property type="molecule type" value="Genomic_DNA"/>
</dbReference>
<evidence type="ECO:0000256" key="10">
    <source>
        <dbReference type="ARBA" id="ARBA00030700"/>
    </source>
</evidence>
<evidence type="ECO:0000256" key="4">
    <source>
        <dbReference type="ARBA" id="ARBA00022980"/>
    </source>
</evidence>
<evidence type="ECO:0000256" key="9">
    <source>
        <dbReference type="ARBA" id="ARBA00023306"/>
    </source>
</evidence>
<comment type="function">
    <text evidence="13">Acts as a negative regulator of G1 to S cell cycle phase progression by inhibiting cyclin-dependent kinases. Inhibitory effects are additive with GADD45 proteins but also occur in the absence of GADD45 proteins. Acts as a repressor of the orphan nuclear receptor NR4A1 by inhibiting AB domain-mediated transcriptional activity. May be involved in the hormone-mediated regulation of NR4A1 transcriptional activity. May play a role in mitochondrial protein synthesis.</text>
</comment>
<evidence type="ECO:0000256" key="3">
    <source>
        <dbReference type="ARBA" id="ARBA00005421"/>
    </source>
</evidence>
<comment type="subcellular location">
    <subcellularLocation>
        <location evidence="2">Mitochondrion</location>
    </subcellularLocation>
    <subcellularLocation>
        <location evidence="1">Nucleus</location>
    </subcellularLocation>
</comment>
<evidence type="ECO:0000313" key="16">
    <source>
        <dbReference type="EMBL" id="GFG28331.1"/>
    </source>
</evidence>
<feature type="coiled-coil region" evidence="14">
    <location>
        <begin position="161"/>
        <end position="281"/>
    </location>
</feature>
<gene>
    <name evidence="16" type="ORF">Cfor_09084</name>
</gene>
<evidence type="ECO:0000256" key="1">
    <source>
        <dbReference type="ARBA" id="ARBA00004123"/>
    </source>
</evidence>
<evidence type="ECO:0000256" key="11">
    <source>
        <dbReference type="ARBA" id="ARBA00035184"/>
    </source>
</evidence>
<dbReference type="PANTHER" id="PTHR31761:SF1">
    <property type="entry name" value="LARGE RIBOSOMAL SUBUNIT PROTEIN ML64"/>
    <property type="match status" value="1"/>
</dbReference>
<feature type="compositionally biased region" description="Basic and acidic residues" evidence="15">
    <location>
        <begin position="281"/>
        <end position="295"/>
    </location>
</feature>
<dbReference type="OrthoDB" id="6247992at2759"/>
<dbReference type="Gene3D" id="6.10.280.120">
    <property type="entry name" value="Growth arrest and DNA-damage-inducible proteins-interacting protein 1"/>
    <property type="match status" value="1"/>
</dbReference>
<evidence type="ECO:0000256" key="5">
    <source>
        <dbReference type="ARBA" id="ARBA00023054"/>
    </source>
</evidence>
<reference evidence="17" key="1">
    <citation type="submission" date="2020-01" db="EMBL/GenBank/DDBJ databases">
        <title>Draft genome sequence of the Termite Coptotermes fromosanus.</title>
        <authorList>
            <person name="Itakura S."/>
            <person name="Yosikawa Y."/>
            <person name="Umezawa K."/>
        </authorList>
    </citation>
    <scope>NUCLEOTIDE SEQUENCE [LARGE SCALE GENOMIC DNA]</scope>
</reference>
<protein>
    <recommendedName>
        <fullName evidence="11">Large ribosomal subunit protein mL64</fullName>
    </recommendedName>
    <alternativeName>
        <fullName evidence="10">39S ribosomal protein L59, mitochondrial</fullName>
    </alternativeName>
    <alternativeName>
        <fullName evidence="12">Growth arrest and DNA damage-inducible proteins-interacting protein 1</fullName>
    </alternativeName>
</protein>
<evidence type="ECO:0000256" key="8">
    <source>
        <dbReference type="ARBA" id="ARBA00023274"/>
    </source>
</evidence>
<dbReference type="FunCoup" id="A0A6L2P7Z3">
    <property type="interactions" value="448"/>
</dbReference>
<keyword evidence="7" id="KW-0539">Nucleus</keyword>
<proteinExistence type="inferred from homology"/>
<feature type="region of interest" description="Disordered" evidence="15">
    <location>
        <begin position="281"/>
        <end position="304"/>
    </location>
</feature>
<evidence type="ECO:0000256" key="14">
    <source>
        <dbReference type="SAM" id="Coils"/>
    </source>
</evidence>
<keyword evidence="5 14" id="KW-0175">Coiled coil</keyword>
<evidence type="ECO:0000256" key="7">
    <source>
        <dbReference type="ARBA" id="ARBA00023242"/>
    </source>
</evidence>
<keyword evidence="8" id="KW-0687">Ribonucleoprotein</keyword>
<evidence type="ECO:0000256" key="13">
    <source>
        <dbReference type="ARBA" id="ARBA00060144"/>
    </source>
</evidence>
<comment type="similarity">
    <text evidence="3">Belongs to the mitochondrion-specific ribosomal protein mL64 family.</text>
</comment>